<name>A0A8H7RAK7_9FUNG</name>
<evidence type="ECO:0000313" key="3">
    <source>
        <dbReference type="Proteomes" id="UP000603453"/>
    </source>
</evidence>
<reference evidence="2" key="1">
    <citation type="submission" date="2020-12" db="EMBL/GenBank/DDBJ databases">
        <title>Metabolic potential, ecology and presence of endohyphal bacteria is reflected in genomic diversity of Mucoromycotina.</title>
        <authorList>
            <person name="Muszewska A."/>
            <person name="Okrasinska A."/>
            <person name="Steczkiewicz K."/>
            <person name="Drgas O."/>
            <person name="Orlowska M."/>
            <person name="Perlinska-Lenart U."/>
            <person name="Aleksandrzak-Piekarczyk T."/>
            <person name="Szatraj K."/>
            <person name="Zielenkiewicz U."/>
            <person name="Pilsyk S."/>
            <person name="Malc E."/>
            <person name="Mieczkowski P."/>
            <person name="Kruszewska J.S."/>
            <person name="Biernat P."/>
            <person name="Pawlowska J."/>
        </authorList>
    </citation>
    <scope>NUCLEOTIDE SEQUENCE</scope>
    <source>
        <strain evidence="2">WA0000017839</strain>
    </source>
</reference>
<evidence type="ECO:0000256" key="1">
    <source>
        <dbReference type="SAM" id="MobiDB-lite"/>
    </source>
</evidence>
<sequence>MKATINSLVTTVDRMATVVNSLTTTANNNFPRDQTVKGKRVAYVSDLGVSPQKNDELDFQERKFKDCIYKAIQYYKTNDSAQGVYSNWNALGVRTINPPPKYNVEYVKTKVTDHFLSLDPNKLHGTEDPDVPREHWFEMWGNLAYDNTFHIIKKFLIVYLGERFGADGVTWNALKVNEQDDIQYMLERIVFYWNQHSGEAGIPSQSGRHFELTAPVLVAPLYLATKNWMVRGMVCSLMGNARKNQTTSVANTMSMTDHMTMLRMNSSFSATSEQPVVPIALEQSAVSVSLVRQQPVVENSSFQPVILDDLRRSQSELISTQVEEFSIPATVSPLPSHSPSPSPSPSPPPVSSPSSLPSTSQANSNRLKKAAKRGVDPSLILEKSCRRRKQ</sequence>
<accession>A0A8H7RAK7</accession>
<evidence type="ECO:0000313" key="2">
    <source>
        <dbReference type="EMBL" id="KAG2207422.1"/>
    </source>
</evidence>
<comment type="caution">
    <text evidence="2">The sequence shown here is derived from an EMBL/GenBank/DDBJ whole genome shotgun (WGS) entry which is preliminary data.</text>
</comment>
<feature type="compositionally biased region" description="Pro residues" evidence="1">
    <location>
        <begin position="336"/>
        <end position="351"/>
    </location>
</feature>
<keyword evidence="3" id="KW-1185">Reference proteome</keyword>
<proteinExistence type="predicted"/>
<dbReference type="AlphaFoldDB" id="A0A8H7RAK7"/>
<gene>
    <name evidence="2" type="ORF">INT47_006897</name>
</gene>
<protein>
    <submittedName>
        <fullName evidence="2">Uncharacterized protein</fullName>
    </submittedName>
</protein>
<feature type="region of interest" description="Disordered" evidence="1">
    <location>
        <begin position="330"/>
        <end position="390"/>
    </location>
</feature>
<organism evidence="2 3">
    <name type="scientific">Mucor saturninus</name>
    <dbReference type="NCBI Taxonomy" id="64648"/>
    <lineage>
        <taxon>Eukaryota</taxon>
        <taxon>Fungi</taxon>
        <taxon>Fungi incertae sedis</taxon>
        <taxon>Mucoromycota</taxon>
        <taxon>Mucoromycotina</taxon>
        <taxon>Mucoromycetes</taxon>
        <taxon>Mucorales</taxon>
        <taxon>Mucorineae</taxon>
        <taxon>Mucoraceae</taxon>
        <taxon>Mucor</taxon>
    </lineage>
</organism>
<dbReference type="Proteomes" id="UP000603453">
    <property type="component" value="Unassembled WGS sequence"/>
</dbReference>
<dbReference type="EMBL" id="JAEPRD010000025">
    <property type="protein sequence ID" value="KAG2207422.1"/>
    <property type="molecule type" value="Genomic_DNA"/>
</dbReference>